<accession>A0ACA9LPB4</accession>
<comment type="caution">
    <text evidence="1">The sequence shown here is derived from an EMBL/GenBank/DDBJ whole genome shotgun (WGS) entry which is preliminary data.</text>
</comment>
<dbReference type="EMBL" id="CAJVPW010004218">
    <property type="protein sequence ID" value="CAG8536751.1"/>
    <property type="molecule type" value="Genomic_DNA"/>
</dbReference>
<reference evidence="1" key="1">
    <citation type="submission" date="2021-06" db="EMBL/GenBank/DDBJ databases">
        <authorList>
            <person name="Kallberg Y."/>
            <person name="Tangrot J."/>
            <person name="Rosling A."/>
        </authorList>
    </citation>
    <scope>NUCLEOTIDE SEQUENCE</scope>
    <source>
        <strain evidence="1">28 12/20/2015</strain>
    </source>
</reference>
<organism evidence="1 2">
    <name type="scientific">Cetraspora pellucida</name>
    <dbReference type="NCBI Taxonomy" id="1433469"/>
    <lineage>
        <taxon>Eukaryota</taxon>
        <taxon>Fungi</taxon>
        <taxon>Fungi incertae sedis</taxon>
        <taxon>Mucoromycota</taxon>
        <taxon>Glomeromycotina</taxon>
        <taxon>Glomeromycetes</taxon>
        <taxon>Diversisporales</taxon>
        <taxon>Gigasporaceae</taxon>
        <taxon>Cetraspora</taxon>
    </lineage>
</organism>
<evidence type="ECO:0000313" key="2">
    <source>
        <dbReference type="Proteomes" id="UP000789366"/>
    </source>
</evidence>
<keyword evidence="2" id="KW-1185">Reference proteome</keyword>
<evidence type="ECO:0000313" key="1">
    <source>
        <dbReference type="EMBL" id="CAG8536751.1"/>
    </source>
</evidence>
<proteinExistence type="predicted"/>
<gene>
    <name evidence="1" type="ORF">SPELUC_LOCUS4616</name>
</gene>
<sequence length="134" mass="15911">MSFLRSILLNRSSFRLLSEIPISNVVFTTLIFRQYSQNKQKSIPPPRGSITTHKEFLEKIGRDCGSLADKFRASLFYLFKDWDHLFTASSQEMKNVLELPTRQRRWILAWTQQYRDGVDPYNIPIRTKKKQKKK</sequence>
<protein>
    <submittedName>
        <fullName evidence="1">9330_t:CDS:1</fullName>
    </submittedName>
</protein>
<dbReference type="Proteomes" id="UP000789366">
    <property type="component" value="Unassembled WGS sequence"/>
</dbReference>
<name>A0ACA9LPB4_9GLOM</name>